<dbReference type="RefSeq" id="WP_216833982.1">
    <property type="nucleotide sequence ID" value="NZ_JAFNJS010000001.1"/>
</dbReference>
<sequence length="394" mass="42252">MSHASAMEARPRPRVCVIGTSNSAGAGSYAGALARDPWFQLVENRALGFCTSDLFAFRRPGLDFADFDLCILDFAPNDGALLAGQRLDADRIQQAMTWAISEITRAGCLPVLNILPIVNLMPDGRGIRRLLTKLAERFALPFFDGYAFLNRLLALDPDAPQPGLFKDRMHYTLPVAHFIGACLGEALRQLWARPIAFDAPPVMTQAQEHRFLPAETLFEGLPSLHSRTAMVETRLVHLAGEARLRLALPPGSEITSLVADFARCRGVLSLSGDRTARLGITGKTYTEDPAAKMTLGIYPLPATVGSASGAFELALTAAGPADISMSVPASAADSPRLMIAGLVARGPQAPLPVRHMLPEALELGALIPDSRLAEGRATFPPTTEFVVSGKIGYD</sequence>
<dbReference type="Proteomes" id="UP001595420">
    <property type="component" value="Unassembled WGS sequence"/>
</dbReference>
<proteinExistence type="predicted"/>
<accession>A0ABV7BLR4</accession>
<keyword evidence="1" id="KW-0378">Hydrolase</keyword>
<keyword evidence="2" id="KW-1185">Reference proteome</keyword>
<name>A0ABV7BLR4_9PROT</name>
<reference evidence="2" key="1">
    <citation type="journal article" date="2019" name="Int. J. Syst. Evol. Microbiol.">
        <title>The Global Catalogue of Microorganisms (GCM) 10K type strain sequencing project: providing services to taxonomists for standard genome sequencing and annotation.</title>
        <authorList>
            <consortium name="The Broad Institute Genomics Platform"/>
            <consortium name="The Broad Institute Genome Sequencing Center for Infectious Disease"/>
            <person name="Wu L."/>
            <person name="Ma J."/>
        </authorList>
    </citation>
    <scope>NUCLEOTIDE SEQUENCE [LARGE SCALE GENOMIC DNA]</scope>
    <source>
        <strain evidence="2">CGMCC 1.16855</strain>
    </source>
</reference>
<comment type="caution">
    <text evidence="1">The sequence shown here is derived from an EMBL/GenBank/DDBJ whole genome shotgun (WGS) entry which is preliminary data.</text>
</comment>
<protein>
    <submittedName>
        <fullName evidence="1">SGNH/GDSL hydrolase family protein</fullName>
    </submittedName>
</protein>
<dbReference type="EMBL" id="JBHRSB010000001">
    <property type="protein sequence ID" value="MFC2998572.1"/>
    <property type="molecule type" value="Genomic_DNA"/>
</dbReference>
<gene>
    <name evidence="1" type="ORF">ACFOD3_01630</name>
</gene>
<evidence type="ECO:0000313" key="2">
    <source>
        <dbReference type="Proteomes" id="UP001595420"/>
    </source>
</evidence>
<organism evidence="1 2">
    <name type="scientific">Falsiroseomonas tokyonensis</name>
    <dbReference type="NCBI Taxonomy" id="430521"/>
    <lineage>
        <taxon>Bacteria</taxon>
        <taxon>Pseudomonadati</taxon>
        <taxon>Pseudomonadota</taxon>
        <taxon>Alphaproteobacteria</taxon>
        <taxon>Acetobacterales</taxon>
        <taxon>Roseomonadaceae</taxon>
        <taxon>Falsiroseomonas</taxon>
    </lineage>
</organism>
<dbReference type="GO" id="GO:0016787">
    <property type="term" value="F:hydrolase activity"/>
    <property type="evidence" value="ECO:0007669"/>
    <property type="project" value="UniProtKB-KW"/>
</dbReference>
<evidence type="ECO:0000313" key="1">
    <source>
        <dbReference type="EMBL" id="MFC2998572.1"/>
    </source>
</evidence>